<evidence type="ECO:0000256" key="1">
    <source>
        <dbReference type="ARBA" id="ARBA00004141"/>
    </source>
</evidence>
<dbReference type="SUPFAM" id="SSF161084">
    <property type="entry name" value="MAPEG domain-like"/>
    <property type="match status" value="1"/>
</dbReference>
<evidence type="ECO:0000256" key="3">
    <source>
        <dbReference type="ARBA" id="ARBA00022989"/>
    </source>
</evidence>
<dbReference type="EMBL" id="RSCL01000003">
    <property type="protein sequence ID" value="RUT08293.1"/>
    <property type="molecule type" value="Genomic_DNA"/>
</dbReference>
<reference evidence="6" key="1">
    <citation type="submission" date="2018-12" db="EMBL/GenBank/DDBJ databases">
        <authorList>
            <person name="Will S."/>
            <person name="Neumann-Schaal M."/>
            <person name="Henke P."/>
        </authorList>
    </citation>
    <scope>NUCLEOTIDE SEQUENCE</scope>
    <source>
        <strain evidence="6">PCC 7102</strain>
    </source>
</reference>
<reference evidence="6" key="2">
    <citation type="journal article" date="2019" name="Genome Biol. Evol.">
        <title>Day and night: Metabolic profiles and evolutionary relationships of six axenic non-marine cyanobacteria.</title>
        <authorList>
            <person name="Will S.E."/>
            <person name="Henke P."/>
            <person name="Boedeker C."/>
            <person name="Huang S."/>
            <person name="Brinkmann H."/>
            <person name="Rohde M."/>
            <person name="Jarek M."/>
            <person name="Friedl T."/>
            <person name="Seufert S."/>
            <person name="Schumacher M."/>
            <person name="Overmann J."/>
            <person name="Neumann-Schaal M."/>
            <person name="Petersen J."/>
        </authorList>
    </citation>
    <scope>NUCLEOTIDE SEQUENCE [LARGE SCALE GENOMIC DNA]</scope>
    <source>
        <strain evidence="6">PCC 7102</strain>
    </source>
</reference>
<evidence type="ECO:0000256" key="4">
    <source>
        <dbReference type="ARBA" id="ARBA00023136"/>
    </source>
</evidence>
<dbReference type="GO" id="GO:0004602">
    <property type="term" value="F:glutathione peroxidase activity"/>
    <property type="evidence" value="ECO:0007669"/>
    <property type="project" value="TreeGrafter"/>
</dbReference>
<keyword evidence="6" id="KW-0808">Transferase</keyword>
<dbReference type="PANTHER" id="PTHR10250:SF15">
    <property type="entry name" value="MICROSOMAL GLUTATHIONE S-TRANSFERASE-RELATED"/>
    <property type="match status" value="1"/>
</dbReference>
<dbReference type="Pfam" id="PF01124">
    <property type="entry name" value="MAPEG"/>
    <property type="match status" value="1"/>
</dbReference>
<name>A0A433VQ72_9CYAN</name>
<dbReference type="AlphaFoldDB" id="A0A433VQ72"/>
<keyword evidence="4 5" id="KW-0472">Membrane</keyword>
<evidence type="ECO:0000313" key="7">
    <source>
        <dbReference type="Proteomes" id="UP000271624"/>
    </source>
</evidence>
<dbReference type="GO" id="GO:0006691">
    <property type="term" value="P:leukotriene metabolic process"/>
    <property type="evidence" value="ECO:0007669"/>
    <property type="project" value="UniProtKB-ARBA"/>
</dbReference>
<dbReference type="Gene3D" id="1.20.120.550">
    <property type="entry name" value="Membrane associated eicosanoid/glutathione metabolism-like domain"/>
    <property type="match status" value="1"/>
</dbReference>
<protein>
    <submittedName>
        <fullName evidence="6">Glutathione S-transferase</fullName>
    </submittedName>
</protein>
<gene>
    <name evidence="6" type="ORF">DSM106972_014610</name>
</gene>
<keyword evidence="2 5" id="KW-0812">Transmembrane</keyword>
<proteinExistence type="predicted"/>
<evidence type="ECO:0000313" key="6">
    <source>
        <dbReference type="EMBL" id="RUT08293.1"/>
    </source>
</evidence>
<evidence type="ECO:0000256" key="5">
    <source>
        <dbReference type="SAM" id="Phobius"/>
    </source>
</evidence>
<keyword evidence="3 5" id="KW-1133">Transmembrane helix</keyword>
<accession>A0A433VQ72</accession>
<dbReference type="InterPro" id="IPR050997">
    <property type="entry name" value="MAPEG"/>
</dbReference>
<dbReference type="InterPro" id="IPR023352">
    <property type="entry name" value="MAPEG-like_dom_sf"/>
</dbReference>
<organism evidence="6 7">
    <name type="scientific">Dulcicalothrix desertica PCC 7102</name>
    <dbReference type="NCBI Taxonomy" id="232991"/>
    <lineage>
        <taxon>Bacteria</taxon>
        <taxon>Bacillati</taxon>
        <taxon>Cyanobacteriota</taxon>
        <taxon>Cyanophyceae</taxon>
        <taxon>Nostocales</taxon>
        <taxon>Calotrichaceae</taxon>
        <taxon>Dulcicalothrix</taxon>
    </lineage>
</organism>
<comment type="subcellular location">
    <subcellularLocation>
        <location evidence="1">Membrane</location>
        <topology evidence="1">Multi-pass membrane protein</topology>
    </subcellularLocation>
</comment>
<dbReference type="InterPro" id="IPR001129">
    <property type="entry name" value="Membr-assoc_MAPEG"/>
</dbReference>
<keyword evidence="7" id="KW-1185">Reference proteome</keyword>
<dbReference type="GO" id="GO:0016020">
    <property type="term" value="C:membrane"/>
    <property type="evidence" value="ECO:0007669"/>
    <property type="project" value="UniProtKB-SubCell"/>
</dbReference>
<dbReference type="Proteomes" id="UP000271624">
    <property type="component" value="Unassembled WGS sequence"/>
</dbReference>
<comment type="caution">
    <text evidence="6">The sequence shown here is derived from an EMBL/GenBank/DDBJ whole genome shotgun (WGS) entry which is preliminary data.</text>
</comment>
<sequence>MLNMFAWTSLVTTLTLLVYLVLTINVGRARAKYKVPVPQMSGDANFERVLRVQQNTLEQLIFFLPSLWLFSFYVSPLWGAIIGAVWLVGRIVYAWGYYQAAEKRTLGFGISSLSGMVLLVGAIIGIVTKLVSGGV</sequence>
<feature type="transmembrane region" description="Helical" evidence="5">
    <location>
        <begin position="105"/>
        <end position="127"/>
    </location>
</feature>
<dbReference type="PANTHER" id="PTHR10250">
    <property type="entry name" value="MICROSOMAL GLUTATHIONE S-TRANSFERASE"/>
    <property type="match status" value="1"/>
</dbReference>
<feature type="transmembrane region" description="Helical" evidence="5">
    <location>
        <begin position="67"/>
        <end position="93"/>
    </location>
</feature>
<dbReference type="GO" id="GO:0004364">
    <property type="term" value="F:glutathione transferase activity"/>
    <property type="evidence" value="ECO:0007669"/>
    <property type="project" value="TreeGrafter"/>
</dbReference>
<evidence type="ECO:0000256" key="2">
    <source>
        <dbReference type="ARBA" id="ARBA00022692"/>
    </source>
</evidence>